<evidence type="ECO:0000313" key="2">
    <source>
        <dbReference type="EMBL" id="CEK96796.1"/>
    </source>
</evidence>
<accession>A0A0B7BWP1</accession>
<gene>
    <name evidence="2" type="primary">ORF213483</name>
</gene>
<feature type="compositionally biased region" description="Polar residues" evidence="1">
    <location>
        <begin position="1"/>
        <end position="11"/>
    </location>
</feature>
<dbReference type="EMBL" id="HACG01049931">
    <property type="protein sequence ID" value="CEK96796.1"/>
    <property type="molecule type" value="Transcribed_RNA"/>
</dbReference>
<protein>
    <submittedName>
        <fullName evidence="2">Uncharacterized protein</fullName>
    </submittedName>
</protein>
<feature type="region of interest" description="Disordered" evidence="1">
    <location>
        <begin position="1"/>
        <end position="24"/>
    </location>
</feature>
<name>A0A0B7BWP1_9EUPU</name>
<reference evidence="2" key="1">
    <citation type="submission" date="2014-12" db="EMBL/GenBank/DDBJ databases">
        <title>Insight into the proteome of Arion vulgaris.</title>
        <authorList>
            <person name="Aradska J."/>
            <person name="Bulat T."/>
            <person name="Smidak R."/>
            <person name="Sarate P."/>
            <person name="Gangsoo J."/>
            <person name="Sialana F."/>
            <person name="Bilban M."/>
            <person name="Lubec G."/>
        </authorList>
    </citation>
    <scope>NUCLEOTIDE SEQUENCE</scope>
    <source>
        <tissue evidence="2">Skin</tissue>
    </source>
</reference>
<evidence type="ECO:0000256" key="1">
    <source>
        <dbReference type="SAM" id="MobiDB-lite"/>
    </source>
</evidence>
<sequence>PSRSGKNSTPTMGAEPGPPALRSEFTNNVVMSLRISREDTEHHQESTIDMNSRTSNWRFHEHLHLTTLKQYVT</sequence>
<organism evidence="2">
    <name type="scientific">Arion vulgaris</name>
    <dbReference type="NCBI Taxonomy" id="1028688"/>
    <lineage>
        <taxon>Eukaryota</taxon>
        <taxon>Metazoa</taxon>
        <taxon>Spiralia</taxon>
        <taxon>Lophotrochozoa</taxon>
        <taxon>Mollusca</taxon>
        <taxon>Gastropoda</taxon>
        <taxon>Heterobranchia</taxon>
        <taxon>Euthyneura</taxon>
        <taxon>Panpulmonata</taxon>
        <taxon>Eupulmonata</taxon>
        <taxon>Stylommatophora</taxon>
        <taxon>Helicina</taxon>
        <taxon>Arionoidea</taxon>
        <taxon>Arionidae</taxon>
        <taxon>Arion</taxon>
    </lineage>
</organism>
<feature type="non-terminal residue" evidence="2">
    <location>
        <position position="1"/>
    </location>
</feature>
<dbReference type="AlphaFoldDB" id="A0A0B7BWP1"/>
<proteinExistence type="predicted"/>